<dbReference type="GeneID" id="75163893"/>
<dbReference type="EMBL" id="CVRS01000016">
    <property type="protein sequence ID" value="CRL33071.1"/>
    <property type="molecule type" value="Genomic_DNA"/>
</dbReference>
<keyword evidence="3" id="KW-1185">Reference proteome</keyword>
<gene>
    <name evidence="2" type="ORF">ERS852444_00432</name>
    <name evidence="1" type="ORF">RIL183_01241</name>
</gene>
<dbReference type="RefSeq" id="WP_021922670.1">
    <property type="nucleotide sequence ID" value="NZ_CAKZTK010000063.1"/>
</dbReference>
<sequence>MRNCNAQNRMNPVCPNESNRDMSPEFVVAMAYVPWQQFGPLYDIEKGLMVGTIFPELDKPFLGRRAFRR</sequence>
<accession>A0A0M6WBA1</accession>
<evidence type="ECO:0000313" key="4">
    <source>
        <dbReference type="Proteomes" id="UP000095453"/>
    </source>
</evidence>
<proteinExistence type="predicted"/>
<dbReference type="Proteomes" id="UP000049828">
    <property type="component" value="Unassembled WGS sequence"/>
</dbReference>
<evidence type="ECO:0000313" key="3">
    <source>
        <dbReference type="Proteomes" id="UP000049828"/>
    </source>
</evidence>
<evidence type="ECO:0000313" key="2">
    <source>
        <dbReference type="EMBL" id="CUM77520.1"/>
    </source>
</evidence>
<dbReference type="InterPro" id="IPR020256">
    <property type="entry name" value="Spore_coat_CotJA"/>
</dbReference>
<name>A0A0M6WBA1_9FIRM</name>
<dbReference type="OrthoDB" id="9800571at2"/>
<protein>
    <submittedName>
        <fullName evidence="2">Spore coat associated protein JA (CotJA)</fullName>
    </submittedName>
</protein>
<reference evidence="3" key="1">
    <citation type="submission" date="2015-05" db="EMBL/GenBank/DDBJ databases">
        <authorList>
            <consortium name="Pathogen Informatics"/>
        </authorList>
    </citation>
    <scope>NUCLEOTIDE SEQUENCE [LARGE SCALE GENOMIC DNA]</scope>
    <source>
        <strain evidence="2 4">2789STDY5608887</strain>
        <strain evidence="3">L1-83</strain>
    </source>
</reference>
<dbReference type="Proteomes" id="UP000095453">
    <property type="component" value="Unassembled WGS sequence"/>
</dbReference>
<dbReference type="Pfam" id="PF11007">
    <property type="entry name" value="CotJA"/>
    <property type="match status" value="1"/>
</dbReference>
<dbReference type="STRING" id="360807.ERS852392_00485"/>
<organism evidence="1 3">
    <name type="scientific">Roseburia inulinivorans</name>
    <dbReference type="NCBI Taxonomy" id="360807"/>
    <lineage>
        <taxon>Bacteria</taxon>
        <taxon>Bacillati</taxon>
        <taxon>Bacillota</taxon>
        <taxon>Clostridia</taxon>
        <taxon>Lachnospirales</taxon>
        <taxon>Lachnospiraceae</taxon>
        <taxon>Roseburia</taxon>
    </lineage>
</organism>
<dbReference type="EMBL" id="CYXX01000002">
    <property type="protein sequence ID" value="CUM77520.1"/>
    <property type="molecule type" value="Genomic_DNA"/>
</dbReference>
<dbReference type="AlphaFoldDB" id="A0A0M6WBA1"/>
<reference evidence="1" key="2">
    <citation type="submission" date="2015-05" db="EMBL/GenBank/DDBJ databases">
        <authorList>
            <person name="Wang D.B."/>
            <person name="Wang M."/>
        </authorList>
    </citation>
    <scope>NUCLEOTIDE SEQUENCE [LARGE SCALE GENOMIC DNA]</scope>
    <source>
        <strain evidence="1">L1-83</strain>
    </source>
</reference>
<evidence type="ECO:0000313" key="1">
    <source>
        <dbReference type="EMBL" id="CRL33071.1"/>
    </source>
</evidence>